<dbReference type="AlphaFoldDB" id="A0A2K1L0P4"/>
<dbReference type="Proteomes" id="UP000006727">
    <property type="component" value="Chromosome 2"/>
</dbReference>
<evidence type="ECO:0000313" key="2">
    <source>
        <dbReference type="EMBL" id="PNR59596.1"/>
    </source>
</evidence>
<dbReference type="InParanoid" id="A0A2K1L0P4"/>
<evidence type="ECO:0008006" key="5">
    <source>
        <dbReference type="Google" id="ProtNLM"/>
    </source>
</evidence>
<reference evidence="2 4" key="1">
    <citation type="journal article" date="2008" name="Science">
        <title>The Physcomitrella genome reveals evolutionary insights into the conquest of land by plants.</title>
        <authorList>
            <person name="Rensing S."/>
            <person name="Lang D."/>
            <person name="Zimmer A."/>
            <person name="Terry A."/>
            <person name="Salamov A."/>
            <person name="Shapiro H."/>
            <person name="Nishiyama T."/>
            <person name="Perroud P.-F."/>
            <person name="Lindquist E."/>
            <person name="Kamisugi Y."/>
            <person name="Tanahashi T."/>
            <person name="Sakakibara K."/>
            <person name="Fujita T."/>
            <person name="Oishi K."/>
            <person name="Shin-I T."/>
            <person name="Kuroki Y."/>
            <person name="Toyoda A."/>
            <person name="Suzuki Y."/>
            <person name="Hashimoto A."/>
            <person name="Yamaguchi K."/>
            <person name="Sugano A."/>
            <person name="Kohara Y."/>
            <person name="Fujiyama A."/>
            <person name="Anterola A."/>
            <person name="Aoki S."/>
            <person name="Ashton N."/>
            <person name="Barbazuk W.B."/>
            <person name="Barker E."/>
            <person name="Bennetzen J."/>
            <person name="Bezanilla M."/>
            <person name="Blankenship R."/>
            <person name="Cho S.H."/>
            <person name="Dutcher S."/>
            <person name="Estelle M."/>
            <person name="Fawcett J.A."/>
            <person name="Gundlach H."/>
            <person name="Hanada K."/>
            <person name="Heyl A."/>
            <person name="Hicks K.A."/>
            <person name="Hugh J."/>
            <person name="Lohr M."/>
            <person name="Mayer K."/>
            <person name="Melkozernov A."/>
            <person name="Murata T."/>
            <person name="Nelson D."/>
            <person name="Pils B."/>
            <person name="Prigge M."/>
            <person name="Reiss B."/>
            <person name="Renner T."/>
            <person name="Rombauts S."/>
            <person name="Rushton P."/>
            <person name="Sanderfoot A."/>
            <person name="Schween G."/>
            <person name="Shiu S.-H."/>
            <person name="Stueber K."/>
            <person name="Theodoulou F.L."/>
            <person name="Tu H."/>
            <person name="Van de Peer Y."/>
            <person name="Verrier P.J."/>
            <person name="Waters E."/>
            <person name="Wood A."/>
            <person name="Yang L."/>
            <person name="Cove D."/>
            <person name="Cuming A."/>
            <person name="Hasebe M."/>
            <person name="Lucas S."/>
            <person name="Mishler D.B."/>
            <person name="Reski R."/>
            <person name="Grigoriev I."/>
            <person name="Quatrano R.S."/>
            <person name="Boore J.L."/>
        </authorList>
    </citation>
    <scope>NUCLEOTIDE SEQUENCE [LARGE SCALE GENOMIC DNA]</scope>
    <source>
        <strain evidence="3 4">cv. Gransden 2004</strain>
    </source>
</reference>
<evidence type="ECO:0000256" key="1">
    <source>
        <dbReference type="SAM" id="MobiDB-lite"/>
    </source>
</evidence>
<protein>
    <recommendedName>
        <fullName evidence="5">DUF4219 domain-containing protein</fullName>
    </recommendedName>
</protein>
<gene>
    <name evidence="2" type="ORF">PHYPA_002387</name>
</gene>
<evidence type="ECO:0000313" key="3">
    <source>
        <dbReference type="EnsemblPlants" id="Pp3c2_8500V3.1"/>
    </source>
</evidence>
<evidence type="ECO:0000313" key="4">
    <source>
        <dbReference type="Proteomes" id="UP000006727"/>
    </source>
</evidence>
<reference evidence="2 4" key="2">
    <citation type="journal article" date="2018" name="Plant J.">
        <title>The Physcomitrella patens chromosome-scale assembly reveals moss genome structure and evolution.</title>
        <authorList>
            <person name="Lang D."/>
            <person name="Ullrich K.K."/>
            <person name="Murat F."/>
            <person name="Fuchs J."/>
            <person name="Jenkins J."/>
            <person name="Haas F.B."/>
            <person name="Piednoel M."/>
            <person name="Gundlach H."/>
            <person name="Van Bel M."/>
            <person name="Meyberg R."/>
            <person name="Vives C."/>
            <person name="Morata J."/>
            <person name="Symeonidi A."/>
            <person name="Hiss M."/>
            <person name="Muchero W."/>
            <person name="Kamisugi Y."/>
            <person name="Saleh O."/>
            <person name="Blanc G."/>
            <person name="Decker E.L."/>
            <person name="van Gessel N."/>
            <person name="Grimwood J."/>
            <person name="Hayes R.D."/>
            <person name="Graham S.W."/>
            <person name="Gunter L.E."/>
            <person name="McDaniel S.F."/>
            <person name="Hoernstein S.N.W."/>
            <person name="Larsson A."/>
            <person name="Li F.W."/>
            <person name="Perroud P.F."/>
            <person name="Phillips J."/>
            <person name="Ranjan P."/>
            <person name="Rokshar D.S."/>
            <person name="Rothfels C.J."/>
            <person name="Schneider L."/>
            <person name="Shu S."/>
            <person name="Stevenson D.W."/>
            <person name="Thummler F."/>
            <person name="Tillich M."/>
            <person name="Villarreal Aguilar J.C."/>
            <person name="Widiez T."/>
            <person name="Wong G.K."/>
            <person name="Wymore A."/>
            <person name="Zhang Y."/>
            <person name="Zimmer A.D."/>
            <person name="Quatrano R.S."/>
            <person name="Mayer K.F.X."/>
            <person name="Goodstein D."/>
            <person name="Casacuberta J.M."/>
            <person name="Vandepoele K."/>
            <person name="Reski R."/>
            <person name="Cuming A.C."/>
            <person name="Tuskan G.A."/>
            <person name="Maumus F."/>
            <person name="Salse J."/>
            <person name="Schmutz J."/>
            <person name="Rensing S.A."/>
        </authorList>
    </citation>
    <scope>NUCLEOTIDE SEQUENCE [LARGE SCALE GENOMIC DNA]</scope>
    <source>
        <strain evidence="3 4">cv. Gransden 2004</strain>
    </source>
</reference>
<proteinExistence type="predicted"/>
<dbReference type="EMBL" id="ABEU02000002">
    <property type="protein sequence ID" value="PNR59596.1"/>
    <property type="molecule type" value="Genomic_DNA"/>
</dbReference>
<keyword evidence="4" id="KW-1185">Reference proteome</keyword>
<name>A0A2K1L0P4_PHYPA</name>
<feature type="region of interest" description="Disordered" evidence="1">
    <location>
        <begin position="61"/>
        <end position="90"/>
    </location>
</feature>
<organism evidence="2">
    <name type="scientific">Physcomitrium patens</name>
    <name type="common">Spreading-leaved earth moss</name>
    <name type="synonym">Physcomitrella patens</name>
    <dbReference type="NCBI Taxonomy" id="3218"/>
    <lineage>
        <taxon>Eukaryota</taxon>
        <taxon>Viridiplantae</taxon>
        <taxon>Streptophyta</taxon>
        <taxon>Embryophyta</taxon>
        <taxon>Bryophyta</taxon>
        <taxon>Bryophytina</taxon>
        <taxon>Bryopsida</taxon>
        <taxon>Funariidae</taxon>
        <taxon>Funariales</taxon>
        <taxon>Funariaceae</taxon>
        <taxon>Physcomitrium</taxon>
    </lineage>
</organism>
<dbReference type="PaxDb" id="3218-PP1S237_68V6.1"/>
<sequence length="151" mass="16769">MWFIRGETQVGCGGTKCCEMDSVVGPENFKAWRSTFQSVLGREDLWNVVLPAHLREELLETVEPSETRDSKGKTVAPATTSFDSIDKDKTRRRETTAMGFVRLSLTDMVKPLISQISDPAKGIEGAVRVLLHANNSRCYCHTGSMGKFENA</sequence>
<reference evidence="3" key="3">
    <citation type="submission" date="2020-12" db="UniProtKB">
        <authorList>
            <consortium name="EnsemblPlants"/>
        </authorList>
    </citation>
    <scope>IDENTIFICATION</scope>
</reference>
<dbReference type="EnsemblPlants" id="Pp3c2_8500V3.1">
    <property type="protein sequence ID" value="Pp3c2_8500V3.1"/>
    <property type="gene ID" value="Pp3c2_8500"/>
</dbReference>
<accession>A0A2K1L0P4</accession>
<dbReference type="Gramene" id="Pp3c2_8500V3.1">
    <property type="protein sequence ID" value="Pp3c2_8500V3.1"/>
    <property type="gene ID" value="Pp3c2_8500"/>
</dbReference>